<dbReference type="Proteomes" id="UP000790377">
    <property type="component" value="Unassembled WGS sequence"/>
</dbReference>
<organism evidence="1 2">
    <name type="scientific">Hygrophoropsis aurantiaca</name>
    <dbReference type="NCBI Taxonomy" id="72124"/>
    <lineage>
        <taxon>Eukaryota</taxon>
        <taxon>Fungi</taxon>
        <taxon>Dikarya</taxon>
        <taxon>Basidiomycota</taxon>
        <taxon>Agaricomycotina</taxon>
        <taxon>Agaricomycetes</taxon>
        <taxon>Agaricomycetidae</taxon>
        <taxon>Boletales</taxon>
        <taxon>Coniophorineae</taxon>
        <taxon>Hygrophoropsidaceae</taxon>
        <taxon>Hygrophoropsis</taxon>
    </lineage>
</organism>
<evidence type="ECO:0000313" key="1">
    <source>
        <dbReference type="EMBL" id="KAH7908605.1"/>
    </source>
</evidence>
<evidence type="ECO:0000313" key="2">
    <source>
        <dbReference type="Proteomes" id="UP000790377"/>
    </source>
</evidence>
<accession>A0ACB8A6D9</accession>
<protein>
    <submittedName>
        <fullName evidence="1">Uncharacterized protein</fullName>
    </submittedName>
</protein>
<gene>
    <name evidence="1" type="ORF">BJ138DRAFT_1157280</name>
</gene>
<dbReference type="EMBL" id="MU267810">
    <property type="protein sequence ID" value="KAH7908605.1"/>
    <property type="molecule type" value="Genomic_DNA"/>
</dbReference>
<comment type="caution">
    <text evidence="1">The sequence shown here is derived from an EMBL/GenBank/DDBJ whole genome shotgun (WGS) entry which is preliminary data.</text>
</comment>
<keyword evidence="2" id="KW-1185">Reference proteome</keyword>
<sequence length="641" mass="71149">MATQTMSTISGGQTSAGDSSRNRHDFSALSNQRPRALSDSSPRAAASHVGMIRILSFSPAEGGQSIPITVSFNCAGNLGTGVYIRLCFGRRALSTKVRELDPPGFGRWQLEAAAPSLSKQNSSSTKIPLTVQAVNKENGILDSVTFADFTYLESDVRIDQLNPTYSAEFVPRSLQTTSKLSVRLVSGPEQHCRSFHRAGPYDRPRTPISPTDSEHASSSRSRISAHSRSHALRRTRQAFEVTEANTQNAILQIMNPLDDFCYNWDDSELKAGRRLVRFHRMQDGNKLMISADHISQEQYDENDIVVSCIYRDETDACCVTSVDIIHLLQRLVDADFEVDEKNRIRRNLEGLRPTTVSKSKPGSEGFFQRIMDFPDPKPRKIEKDLKVFDWKLMPQALEKIISKYSLYTSPVGTPKEETPTPSQPHCTTREMPETKLKLEEAPAQFLTSYGEILAGDASHDLGESSFATEPLVSQFEHHSPTAEFDSHSPTSQFQQNIQPPLFEPILQQKSSVGINGENTLYEIPPEQYQNPYVDSAAINRYYTASNGDVLYAAVDDNISPCDEAAYPTPIHLTATSVPSFGSEPIPTSSWVLQQAEECSPGGGYEYEAATYDITAFHSFDSLDFQTLREHNINAALTGQVV</sequence>
<name>A0ACB8A6D9_9AGAM</name>
<reference evidence="1" key="1">
    <citation type="journal article" date="2021" name="New Phytol.">
        <title>Evolutionary innovations through gain and loss of genes in the ectomycorrhizal Boletales.</title>
        <authorList>
            <person name="Wu G."/>
            <person name="Miyauchi S."/>
            <person name="Morin E."/>
            <person name="Kuo A."/>
            <person name="Drula E."/>
            <person name="Varga T."/>
            <person name="Kohler A."/>
            <person name="Feng B."/>
            <person name="Cao Y."/>
            <person name="Lipzen A."/>
            <person name="Daum C."/>
            <person name="Hundley H."/>
            <person name="Pangilinan J."/>
            <person name="Johnson J."/>
            <person name="Barry K."/>
            <person name="LaButti K."/>
            <person name="Ng V."/>
            <person name="Ahrendt S."/>
            <person name="Min B."/>
            <person name="Choi I.G."/>
            <person name="Park H."/>
            <person name="Plett J.M."/>
            <person name="Magnuson J."/>
            <person name="Spatafora J.W."/>
            <person name="Nagy L.G."/>
            <person name="Henrissat B."/>
            <person name="Grigoriev I.V."/>
            <person name="Yang Z.L."/>
            <person name="Xu J."/>
            <person name="Martin F.M."/>
        </authorList>
    </citation>
    <scope>NUCLEOTIDE SEQUENCE</scope>
    <source>
        <strain evidence="1">ATCC 28755</strain>
    </source>
</reference>
<proteinExistence type="predicted"/>